<dbReference type="Gene3D" id="3.60.21.10">
    <property type="match status" value="1"/>
</dbReference>
<evidence type="ECO:0000313" key="3">
    <source>
        <dbReference type="Proteomes" id="UP000000927"/>
    </source>
</evidence>
<keyword evidence="3" id="KW-1185">Reference proteome</keyword>
<dbReference type="eggNOG" id="COG0639">
    <property type="taxonomic scope" value="Bacteria"/>
</dbReference>
<gene>
    <name evidence="2" type="ordered locus">PRU_0717</name>
</gene>
<accession>D5EYM7</accession>
<dbReference type="STRING" id="264731.PRU_0717"/>
<dbReference type="Proteomes" id="UP000000927">
    <property type="component" value="Chromosome"/>
</dbReference>
<feature type="domain" description="Calcineurin-like phosphoesterase" evidence="1">
    <location>
        <begin position="47"/>
        <end position="270"/>
    </location>
</feature>
<proteinExistence type="predicted"/>
<name>D5EYM7_XYLR2</name>
<organism evidence="2 3">
    <name type="scientific">Xylanibacter ruminicola (strain ATCC 19189 / DSM 19721 / CIP 105475 / JCM 8958 / 23)</name>
    <name type="common">Prevotella ruminicola</name>
    <dbReference type="NCBI Taxonomy" id="264731"/>
    <lineage>
        <taxon>Bacteria</taxon>
        <taxon>Pseudomonadati</taxon>
        <taxon>Bacteroidota</taxon>
        <taxon>Bacteroidia</taxon>
        <taxon>Bacteroidales</taxon>
        <taxon>Prevotellaceae</taxon>
        <taxon>Xylanibacter</taxon>
    </lineage>
</organism>
<dbReference type="HOGENOM" id="CLU_1101880_0_0_10"/>
<evidence type="ECO:0000259" key="1">
    <source>
        <dbReference type="Pfam" id="PF00149"/>
    </source>
</evidence>
<dbReference type="InterPro" id="IPR004843">
    <property type="entry name" value="Calcineurin-like_PHP"/>
</dbReference>
<dbReference type="EMBL" id="CP002006">
    <property type="protein sequence ID" value="ADE83408.1"/>
    <property type="molecule type" value="Genomic_DNA"/>
</dbReference>
<dbReference type="AlphaFoldDB" id="D5EYM7"/>
<dbReference type="GO" id="GO:0016787">
    <property type="term" value="F:hydrolase activity"/>
    <property type="evidence" value="ECO:0007669"/>
    <property type="project" value="InterPro"/>
</dbReference>
<dbReference type="KEGG" id="pru:PRU_0717"/>
<dbReference type="InterPro" id="IPR029052">
    <property type="entry name" value="Metallo-depent_PP-like"/>
</dbReference>
<sequence length="293" mass="34685">MFFVERRLFLFLVFSLFHLFGVSLHAIIQIKIVNRNCNIVEYPRAKKIVVSGDIHGDFTQLVFKCCVQYEMTDTLIIVAGDCGFGFERPGYYEAVYNRCRDRLSKSNNWIVFIRGNHDNPAYFNRLPIKHQRWRTLCDYSVIKACGHTILCVGGATSIDRTLRMASNKFHLPNPNDPLLPNVYWSNELPEFNKEKLNKIDQQCAVDTIITHTSPSFCELSSHHFLESWAEHDVDLLDDVRYERQVMDDIYSYLYSKNHPLRYWYYGHFHESWHAEIDQVRYHMLDIMELREIL</sequence>
<evidence type="ECO:0000313" key="2">
    <source>
        <dbReference type="EMBL" id="ADE83408.1"/>
    </source>
</evidence>
<protein>
    <submittedName>
        <fullName evidence="2">Ser/Thr protein phosphatase family protein</fullName>
    </submittedName>
</protein>
<reference evidence="2 3" key="1">
    <citation type="journal article" date="2010" name="Microb. Ecol.">
        <title>Comparative genome analysis of Prevotella ruminicola and Prevotella bryantii: insights into their environmental niche.</title>
        <authorList>
            <consortium name="North American Consortium for Rumen Bacteria"/>
            <person name="Purushe J."/>
            <person name="Fouts D.E."/>
            <person name="Morrison M."/>
            <person name="White B.A."/>
            <person name="Mackie R.I."/>
            <person name="Coutinho P.M."/>
            <person name="Henrissat B."/>
            <person name="Nelson K.E."/>
        </authorList>
    </citation>
    <scope>NUCLEOTIDE SEQUENCE [LARGE SCALE GENOMIC DNA]</scope>
    <source>
        <strain evidence="3">ATCC 19189 / JCM 8958 / 23</strain>
    </source>
</reference>
<dbReference type="SUPFAM" id="SSF56300">
    <property type="entry name" value="Metallo-dependent phosphatases"/>
    <property type="match status" value="1"/>
</dbReference>
<dbReference type="Pfam" id="PF00149">
    <property type="entry name" value="Metallophos"/>
    <property type="match status" value="1"/>
</dbReference>